<reference evidence="2 3" key="1">
    <citation type="journal article" date="2013" name="Nat. Genet.">
        <title>The high-quality draft genome of peach (Prunus persica) identifies unique patterns of genetic diversity, domestication and genome evolution.</title>
        <authorList>
            <consortium name="International Peach Genome Initiative"/>
            <person name="Verde I."/>
            <person name="Abbott A.G."/>
            <person name="Scalabrin S."/>
            <person name="Jung S."/>
            <person name="Shu S."/>
            <person name="Marroni F."/>
            <person name="Zhebentyayeva T."/>
            <person name="Dettori M.T."/>
            <person name="Grimwood J."/>
            <person name="Cattonaro F."/>
            <person name="Zuccolo A."/>
            <person name="Rossini L."/>
            <person name="Jenkins J."/>
            <person name="Vendramin E."/>
            <person name="Meisel L.A."/>
            <person name="Decroocq V."/>
            <person name="Sosinski B."/>
            <person name="Prochnik S."/>
            <person name="Mitros T."/>
            <person name="Policriti A."/>
            <person name="Cipriani G."/>
            <person name="Dondini L."/>
            <person name="Ficklin S."/>
            <person name="Goodstein D.M."/>
            <person name="Xuan P."/>
            <person name="Del Fabbro C."/>
            <person name="Aramini V."/>
            <person name="Copetti D."/>
            <person name="Gonzalez S."/>
            <person name="Horner D.S."/>
            <person name="Falchi R."/>
            <person name="Lucas S."/>
            <person name="Mica E."/>
            <person name="Maldonado J."/>
            <person name="Lazzari B."/>
            <person name="Bielenberg D."/>
            <person name="Pirona R."/>
            <person name="Miculan M."/>
            <person name="Barakat A."/>
            <person name="Testolin R."/>
            <person name="Stella A."/>
            <person name="Tartarini S."/>
            <person name="Tonutti P."/>
            <person name="Arus P."/>
            <person name="Orellana A."/>
            <person name="Wells C."/>
            <person name="Main D."/>
            <person name="Vizzotto G."/>
            <person name="Silva H."/>
            <person name="Salamini F."/>
            <person name="Schmutz J."/>
            <person name="Morgante M."/>
            <person name="Rokhsar D.S."/>
        </authorList>
    </citation>
    <scope>NUCLEOTIDE SEQUENCE [LARGE SCALE GENOMIC DNA]</scope>
    <source>
        <strain evidence="3">cv. Nemared</strain>
    </source>
</reference>
<keyword evidence="1" id="KW-0472">Membrane</keyword>
<evidence type="ECO:0000313" key="3">
    <source>
        <dbReference type="Proteomes" id="UP000006882"/>
    </source>
</evidence>
<name>A0A251R682_PRUPE</name>
<evidence type="ECO:0000313" key="2">
    <source>
        <dbReference type="EMBL" id="ONI31539.1"/>
    </source>
</evidence>
<dbReference type="Gramene" id="ONI31539">
    <property type="protein sequence ID" value="ONI31539"/>
    <property type="gene ID" value="PRUPE_1G318700"/>
</dbReference>
<gene>
    <name evidence="2" type="ORF">PRUPE_1G318700</name>
</gene>
<keyword evidence="1" id="KW-1133">Transmembrane helix</keyword>
<sequence length="67" mass="7987">MKIYGRSHFPSQQTLRDSGISKYKYMKGSRSRITIRSSCFLWSCQIINHAPLVFFYFFFIIINNLKT</sequence>
<protein>
    <submittedName>
        <fullName evidence="2">Uncharacterized protein</fullName>
    </submittedName>
</protein>
<dbReference type="Proteomes" id="UP000006882">
    <property type="component" value="Chromosome G1"/>
</dbReference>
<accession>A0A251R682</accession>
<keyword evidence="3" id="KW-1185">Reference proteome</keyword>
<evidence type="ECO:0000256" key="1">
    <source>
        <dbReference type="SAM" id="Phobius"/>
    </source>
</evidence>
<organism evidence="2 3">
    <name type="scientific">Prunus persica</name>
    <name type="common">Peach</name>
    <name type="synonym">Amygdalus persica</name>
    <dbReference type="NCBI Taxonomy" id="3760"/>
    <lineage>
        <taxon>Eukaryota</taxon>
        <taxon>Viridiplantae</taxon>
        <taxon>Streptophyta</taxon>
        <taxon>Embryophyta</taxon>
        <taxon>Tracheophyta</taxon>
        <taxon>Spermatophyta</taxon>
        <taxon>Magnoliopsida</taxon>
        <taxon>eudicotyledons</taxon>
        <taxon>Gunneridae</taxon>
        <taxon>Pentapetalae</taxon>
        <taxon>rosids</taxon>
        <taxon>fabids</taxon>
        <taxon>Rosales</taxon>
        <taxon>Rosaceae</taxon>
        <taxon>Amygdaloideae</taxon>
        <taxon>Amygdaleae</taxon>
        <taxon>Prunus</taxon>
    </lineage>
</organism>
<dbReference type="AlphaFoldDB" id="A0A251R682"/>
<dbReference type="EMBL" id="CM007651">
    <property type="protein sequence ID" value="ONI31539.1"/>
    <property type="molecule type" value="Genomic_DNA"/>
</dbReference>
<feature type="transmembrane region" description="Helical" evidence="1">
    <location>
        <begin position="39"/>
        <end position="62"/>
    </location>
</feature>
<keyword evidence="1" id="KW-0812">Transmembrane</keyword>
<proteinExistence type="predicted"/>